<evidence type="ECO:0000313" key="2">
    <source>
        <dbReference type="Proteomes" id="UP000887116"/>
    </source>
</evidence>
<comment type="caution">
    <text evidence="1">The sequence shown here is derived from an EMBL/GenBank/DDBJ whole genome shotgun (WGS) entry which is preliminary data.</text>
</comment>
<sequence>MQECSAFDYDIPLTMKNGLVRFHDVAVNRSDGFRLAQNLLVVLLSDVLCRVKRACVESRQWGRKRQSYTAVD</sequence>
<dbReference type="EMBL" id="BMAO01008259">
    <property type="protein sequence ID" value="GFR22150.1"/>
    <property type="molecule type" value="Genomic_DNA"/>
</dbReference>
<proteinExistence type="predicted"/>
<evidence type="ECO:0000313" key="1">
    <source>
        <dbReference type="EMBL" id="GFR22150.1"/>
    </source>
</evidence>
<organism evidence="1 2">
    <name type="scientific">Trichonephila clavata</name>
    <name type="common">Joro spider</name>
    <name type="synonym">Nephila clavata</name>
    <dbReference type="NCBI Taxonomy" id="2740835"/>
    <lineage>
        <taxon>Eukaryota</taxon>
        <taxon>Metazoa</taxon>
        <taxon>Ecdysozoa</taxon>
        <taxon>Arthropoda</taxon>
        <taxon>Chelicerata</taxon>
        <taxon>Arachnida</taxon>
        <taxon>Araneae</taxon>
        <taxon>Araneomorphae</taxon>
        <taxon>Entelegynae</taxon>
        <taxon>Araneoidea</taxon>
        <taxon>Nephilidae</taxon>
        <taxon>Trichonephila</taxon>
    </lineage>
</organism>
<protein>
    <submittedName>
        <fullName evidence="1">Uncharacterized protein</fullName>
    </submittedName>
</protein>
<gene>
    <name evidence="1" type="ORF">TNCT_62931</name>
</gene>
<accession>A0A8X6LU70</accession>
<dbReference type="AlphaFoldDB" id="A0A8X6LU70"/>
<dbReference type="Proteomes" id="UP000887116">
    <property type="component" value="Unassembled WGS sequence"/>
</dbReference>
<keyword evidence="2" id="KW-1185">Reference proteome</keyword>
<name>A0A8X6LU70_TRICU</name>
<reference evidence="1" key="1">
    <citation type="submission" date="2020-07" db="EMBL/GenBank/DDBJ databases">
        <title>Multicomponent nature underlies the extraordinary mechanical properties of spider dragline silk.</title>
        <authorList>
            <person name="Kono N."/>
            <person name="Nakamura H."/>
            <person name="Mori M."/>
            <person name="Yoshida Y."/>
            <person name="Ohtoshi R."/>
            <person name="Malay A.D."/>
            <person name="Moran D.A.P."/>
            <person name="Tomita M."/>
            <person name="Numata K."/>
            <person name="Arakawa K."/>
        </authorList>
    </citation>
    <scope>NUCLEOTIDE SEQUENCE</scope>
</reference>